<comment type="caution">
    <text evidence="16">The sequence shown here is derived from an EMBL/GenBank/DDBJ whole genome shotgun (WGS) entry which is preliminary data.</text>
</comment>
<evidence type="ECO:0000256" key="2">
    <source>
        <dbReference type="ARBA" id="ARBA00004249"/>
    </source>
</evidence>
<dbReference type="GO" id="GO:0022857">
    <property type="term" value="F:transmembrane transporter activity"/>
    <property type="evidence" value="ECO:0007669"/>
    <property type="project" value="InterPro"/>
</dbReference>
<feature type="compositionally biased region" description="Pro residues" evidence="14">
    <location>
        <begin position="184"/>
        <end position="202"/>
    </location>
</feature>
<dbReference type="Gene3D" id="3.30.420.270">
    <property type="match status" value="1"/>
</dbReference>
<evidence type="ECO:0000256" key="1">
    <source>
        <dbReference type="ARBA" id="ARBA00003540"/>
    </source>
</evidence>
<dbReference type="GO" id="GO:0005886">
    <property type="term" value="C:plasma membrane"/>
    <property type="evidence" value="ECO:0007669"/>
    <property type="project" value="UniProtKB-SubCell"/>
</dbReference>
<reference evidence="16" key="2">
    <citation type="submission" date="2023-01" db="EMBL/GenBank/DDBJ databases">
        <authorList>
            <person name="Sun Q."/>
            <person name="Evtushenko L."/>
        </authorList>
    </citation>
    <scope>NUCLEOTIDE SEQUENCE</scope>
    <source>
        <strain evidence="16">VKM B-2484</strain>
    </source>
</reference>
<evidence type="ECO:0000256" key="9">
    <source>
        <dbReference type="ARBA" id="ARBA00022692"/>
    </source>
</evidence>
<evidence type="ECO:0000256" key="5">
    <source>
        <dbReference type="ARBA" id="ARBA00022090"/>
    </source>
</evidence>
<evidence type="ECO:0000256" key="11">
    <source>
        <dbReference type="ARBA" id="ARBA00022989"/>
    </source>
</evidence>
<dbReference type="InterPro" id="IPR003400">
    <property type="entry name" value="ExbD"/>
</dbReference>
<dbReference type="EMBL" id="BSFJ01000001">
    <property type="protein sequence ID" value="GLK69962.1"/>
    <property type="molecule type" value="Genomic_DNA"/>
</dbReference>
<dbReference type="GO" id="GO:0015031">
    <property type="term" value="P:protein transport"/>
    <property type="evidence" value="ECO:0007669"/>
    <property type="project" value="UniProtKB-KW"/>
</dbReference>
<comment type="function">
    <text evidence="1">Involved in the TonB-dependent energy-dependent transport of various receptor-bound substrates.</text>
</comment>
<evidence type="ECO:0000256" key="7">
    <source>
        <dbReference type="ARBA" id="ARBA00022475"/>
    </source>
</evidence>
<sequence>MAAKLQSTETDDLVENHEINVTPFIDVILVLLIIFMVAAPLSTVDVAVDLPASNATVQPRPDKPVYLTVKSDLVLALGNDDVARETLGATLDRATENKRDTRIFLRADKTVDYGELMEVMNLLRSAGYLKIALVGIEMTGQPAAAPGTAPAGAPAGGPAGASDAPAPASPAPASPAPASAAPVSPAPVSPTPAAPAPGAPAP</sequence>
<dbReference type="InterPro" id="IPR014170">
    <property type="entry name" value="TonB_ExbD_1"/>
</dbReference>
<keyword evidence="7" id="KW-1003">Cell membrane</keyword>
<gene>
    <name evidence="16" type="ORF">GCM10017643_00770</name>
</gene>
<comment type="subcellular location">
    <subcellularLocation>
        <location evidence="2">Cell inner membrane</location>
        <topology evidence="2">Single-pass type II membrane protein</topology>
    </subcellularLocation>
    <subcellularLocation>
        <location evidence="13">Cell membrane</location>
        <topology evidence="13">Single-pass type II membrane protein</topology>
    </subcellularLocation>
</comment>
<evidence type="ECO:0000313" key="17">
    <source>
        <dbReference type="Proteomes" id="UP001143370"/>
    </source>
</evidence>
<reference evidence="16" key="1">
    <citation type="journal article" date="2014" name="Int. J. Syst. Evol. Microbiol.">
        <title>Complete genome sequence of Corynebacterium casei LMG S-19264T (=DSM 44701T), isolated from a smear-ripened cheese.</title>
        <authorList>
            <consortium name="US DOE Joint Genome Institute (JGI-PGF)"/>
            <person name="Walter F."/>
            <person name="Albersmeier A."/>
            <person name="Kalinowski J."/>
            <person name="Ruckert C."/>
        </authorList>
    </citation>
    <scope>NUCLEOTIDE SEQUENCE</scope>
    <source>
        <strain evidence="16">VKM B-2484</strain>
    </source>
</reference>
<keyword evidence="6 13" id="KW-0813">Transport</keyword>
<feature type="region of interest" description="Disordered" evidence="14">
    <location>
        <begin position="142"/>
        <end position="202"/>
    </location>
</feature>
<evidence type="ECO:0000256" key="12">
    <source>
        <dbReference type="ARBA" id="ARBA00023136"/>
    </source>
</evidence>
<evidence type="ECO:0000256" key="10">
    <source>
        <dbReference type="ARBA" id="ARBA00022927"/>
    </source>
</evidence>
<dbReference type="Proteomes" id="UP001143370">
    <property type="component" value="Unassembled WGS sequence"/>
</dbReference>
<evidence type="ECO:0000256" key="13">
    <source>
        <dbReference type="RuleBase" id="RU003879"/>
    </source>
</evidence>
<dbReference type="AlphaFoldDB" id="A0A9W6J3E5"/>
<protein>
    <recommendedName>
        <fullName evidence="5">Biopolymer transport protein ExbD</fullName>
    </recommendedName>
</protein>
<keyword evidence="12 15" id="KW-0472">Membrane</keyword>
<accession>A0A9W6J3E5</accession>
<keyword evidence="8" id="KW-0997">Cell inner membrane</keyword>
<feature type="transmembrane region" description="Helical" evidence="15">
    <location>
        <begin position="21"/>
        <end position="41"/>
    </location>
</feature>
<name>A0A9W6J3E5_9HYPH</name>
<keyword evidence="17" id="KW-1185">Reference proteome</keyword>
<comment type="similarity">
    <text evidence="3 13">Belongs to the ExbD/TolR family.</text>
</comment>
<organism evidence="16 17">
    <name type="scientific">Ancylobacter dichloromethanicus</name>
    <dbReference type="NCBI Taxonomy" id="518825"/>
    <lineage>
        <taxon>Bacteria</taxon>
        <taxon>Pseudomonadati</taxon>
        <taxon>Pseudomonadota</taxon>
        <taxon>Alphaproteobacteria</taxon>
        <taxon>Hyphomicrobiales</taxon>
        <taxon>Xanthobacteraceae</taxon>
        <taxon>Ancylobacter</taxon>
    </lineage>
</organism>
<evidence type="ECO:0000256" key="14">
    <source>
        <dbReference type="SAM" id="MobiDB-lite"/>
    </source>
</evidence>
<evidence type="ECO:0000256" key="15">
    <source>
        <dbReference type="SAM" id="Phobius"/>
    </source>
</evidence>
<dbReference type="PANTHER" id="PTHR30558:SF9">
    <property type="entry name" value="BIOPOLYMER TRANSPORT PROTEIN EXBD"/>
    <property type="match status" value="1"/>
</dbReference>
<evidence type="ECO:0000313" key="16">
    <source>
        <dbReference type="EMBL" id="GLK69962.1"/>
    </source>
</evidence>
<evidence type="ECO:0000256" key="6">
    <source>
        <dbReference type="ARBA" id="ARBA00022448"/>
    </source>
</evidence>
<evidence type="ECO:0000256" key="3">
    <source>
        <dbReference type="ARBA" id="ARBA00005811"/>
    </source>
</evidence>
<keyword evidence="11 15" id="KW-1133">Transmembrane helix</keyword>
<feature type="compositionally biased region" description="Low complexity" evidence="14">
    <location>
        <begin position="142"/>
        <end position="153"/>
    </location>
</feature>
<dbReference type="NCBIfam" id="TIGR02803">
    <property type="entry name" value="ExbD_1"/>
    <property type="match status" value="1"/>
</dbReference>
<keyword evidence="10 13" id="KW-0653">Protein transport</keyword>
<dbReference type="PANTHER" id="PTHR30558">
    <property type="entry name" value="EXBD MEMBRANE COMPONENT OF PMF-DRIVEN MACROMOLECULE IMPORT SYSTEM"/>
    <property type="match status" value="1"/>
</dbReference>
<proteinExistence type="inferred from homology"/>
<evidence type="ECO:0000256" key="4">
    <source>
        <dbReference type="ARBA" id="ARBA00011471"/>
    </source>
</evidence>
<dbReference type="Pfam" id="PF02472">
    <property type="entry name" value="ExbD"/>
    <property type="match status" value="1"/>
</dbReference>
<comment type="subunit">
    <text evidence="4">The accessory proteins ExbB and ExbD seem to form a complex with TonB.</text>
</comment>
<keyword evidence="9 13" id="KW-0812">Transmembrane</keyword>
<evidence type="ECO:0000256" key="8">
    <source>
        <dbReference type="ARBA" id="ARBA00022519"/>
    </source>
</evidence>